<keyword evidence="3 8" id="KW-0349">Heme</keyword>
<dbReference type="AlphaFoldDB" id="A0AAV5KCY7"/>
<keyword evidence="9" id="KW-0472">Membrane</keyword>
<evidence type="ECO:0000256" key="4">
    <source>
        <dbReference type="ARBA" id="ARBA00022723"/>
    </source>
</evidence>
<dbReference type="GO" id="GO:0004497">
    <property type="term" value="F:monooxygenase activity"/>
    <property type="evidence" value="ECO:0007669"/>
    <property type="project" value="UniProtKB-KW"/>
</dbReference>
<keyword evidence="9" id="KW-1133">Transmembrane helix</keyword>
<organism evidence="10 11">
    <name type="scientific">Rubroshorea leprosula</name>
    <dbReference type="NCBI Taxonomy" id="152421"/>
    <lineage>
        <taxon>Eukaryota</taxon>
        <taxon>Viridiplantae</taxon>
        <taxon>Streptophyta</taxon>
        <taxon>Embryophyta</taxon>
        <taxon>Tracheophyta</taxon>
        <taxon>Spermatophyta</taxon>
        <taxon>Magnoliopsida</taxon>
        <taxon>eudicotyledons</taxon>
        <taxon>Gunneridae</taxon>
        <taxon>Pentapetalae</taxon>
        <taxon>rosids</taxon>
        <taxon>malvids</taxon>
        <taxon>Malvales</taxon>
        <taxon>Dipterocarpaceae</taxon>
        <taxon>Rubroshorea</taxon>
    </lineage>
</organism>
<dbReference type="GO" id="GO:0016705">
    <property type="term" value="F:oxidoreductase activity, acting on paired donors, with incorporation or reduction of molecular oxygen"/>
    <property type="evidence" value="ECO:0007669"/>
    <property type="project" value="InterPro"/>
</dbReference>
<comment type="similarity">
    <text evidence="2">Belongs to the cytochrome P450 family.</text>
</comment>
<dbReference type="Pfam" id="PF00067">
    <property type="entry name" value="p450"/>
    <property type="match status" value="1"/>
</dbReference>
<evidence type="ECO:0000256" key="9">
    <source>
        <dbReference type="SAM" id="Phobius"/>
    </source>
</evidence>
<keyword evidence="7" id="KW-0503">Monooxygenase</keyword>
<dbReference type="GO" id="GO:0020037">
    <property type="term" value="F:heme binding"/>
    <property type="evidence" value="ECO:0007669"/>
    <property type="project" value="InterPro"/>
</dbReference>
<dbReference type="Proteomes" id="UP001054252">
    <property type="component" value="Unassembled WGS sequence"/>
</dbReference>
<evidence type="ECO:0000256" key="7">
    <source>
        <dbReference type="ARBA" id="ARBA00023033"/>
    </source>
</evidence>
<dbReference type="PRINTS" id="PR00385">
    <property type="entry name" value="P450"/>
</dbReference>
<dbReference type="PANTHER" id="PTHR24296">
    <property type="entry name" value="CYTOCHROME P450"/>
    <property type="match status" value="1"/>
</dbReference>
<gene>
    <name evidence="10" type="ORF">SLEP1_g32312</name>
</gene>
<feature type="binding site" description="axial binding residue" evidence="8">
    <location>
        <position position="333"/>
    </location>
    <ligand>
        <name>heme</name>
        <dbReference type="ChEBI" id="CHEBI:30413"/>
    </ligand>
    <ligandPart>
        <name>Fe</name>
        <dbReference type="ChEBI" id="CHEBI:18248"/>
    </ligandPart>
</feature>
<sequence length="387" mass="44558">MIAALLGYLGYLVMATYFLYSCHLFITSRGVPKSWPLIGMTPAMLLNFHRLLDRVTEILEKSKGTFLYRGFWFTNTDFLATSDPQNFHELVNGIIPRQIEKGLIPILEHVAEQGLVVNLQELFMRQSFDLATIIVYGYNPKSLSIGFPEIQQLNYGDNREYQSFSFLKYLTREEVTNKLMRDYSANMILAFEDTNSTVLTWFFWILSKNPMAEKKIEEELTRNLLVEGGDLQILKEINKLVYLHAALCETLRFFPPVPYEFRTPTRSDTLPSGHCVNEKTRILVCTYAMGRMTSVWGEDCHEFKPERWITGEGKIKREPPSKFFAFMSGPRMCMGKDLAFTLMKATAASIILNYKLEVIPGQNVSPRPSVLLHMKHGVMARIKSRRV</sequence>
<keyword evidence="9" id="KW-0812">Transmembrane</keyword>
<dbReference type="EMBL" id="BPVZ01000060">
    <property type="protein sequence ID" value="GKV22438.1"/>
    <property type="molecule type" value="Genomic_DNA"/>
</dbReference>
<comment type="cofactor">
    <cofactor evidence="1 8">
        <name>heme</name>
        <dbReference type="ChEBI" id="CHEBI:30413"/>
    </cofactor>
</comment>
<accession>A0AAV5KCY7</accession>
<dbReference type="GO" id="GO:0005506">
    <property type="term" value="F:iron ion binding"/>
    <property type="evidence" value="ECO:0007669"/>
    <property type="project" value="InterPro"/>
</dbReference>
<evidence type="ECO:0000256" key="2">
    <source>
        <dbReference type="ARBA" id="ARBA00010617"/>
    </source>
</evidence>
<dbReference type="SUPFAM" id="SSF48264">
    <property type="entry name" value="Cytochrome P450"/>
    <property type="match status" value="1"/>
</dbReference>
<keyword evidence="4 8" id="KW-0479">Metal-binding</keyword>
<evidence type="ECO:0000256" key="6">
    <source>
        <dbReference type="ARBA" id="ARBA00023004"/>
    </source>
</evidence>
<comment type="caution">
    <text evidence="10">The sequence shown here is derived from an EMBL/GenBank/DDBJ whole genome shotgun (WGS) entry which is preliminary data.</text>
</comment>
<evidence type="ECO:0000256" key="3">
    <source>
        <dbReference type="ARBA" id="ARBA00022617"/>
    </source>
</evidence>
<keyword evidence="11" id="KW-1185">Reference proteome</keyword>
<evidence type="ECO:0000256" key="5">
    <source>
        <dbReference type="ARBA" id="ARBA00023002"/>
    </source>
</evidence>
<dbReference type="InterPro" id="IPR002401">
    <property type="entry name" value="Cyt_P450_E_grp-I"/>
</dbReference>
<evidence type="ECO:0000313" key="10">
    <source>
        <dbReference type="EMBL" id="GKV22438.1"/>
    </source>
</evidence>
<evidence type="ECO:0000256" key="1">
    <source>
        <dbReference type="ARBA" id="ARBA00001971"/>
    </source>
</evidence>
<name>A0AAV5KCY7_9ROSI</name>
<feature type="transmembrane region" description="Helical" evidence="9">
    <location>
        <begin position="6"/>
        <end position="26"/>
    </location>
</feature>
<dbReference type="PRINTS" id="PR00463">
    <property type="entry name" value="EP450I"/>
</dbReference>
<dbReference type="InterPro" id="IPR036396">
    <property type="entry name" value="Cyt_P450_sf"/>
</dbReference>
<keyword evidence="6 8" id="KW-0408">Iron</keyword>
<evidence type="ECO:0000256" key="8">
    <source>
        <dbReference type="PIRSR" id="PIRSR602401-1"/>
    </source>
</evidence>
<evidence type="ECO:0008006" key="12">
    <source>
        <dbReference type="Google" id="ProtNLM"/>
    </source>
</evidence>
<keyword evidence="5" id="KW-0560">Oxidoreductase</keyword>
<dbReference type="Gene3D" id="1.10.630.10">
    <property type="entry name" value="Cytochrome P450"/>
    <property type="match status" value="1"/>
</dbReference>
<protein>
    <recommendedName>
        <fullName evidence="12">Cytochrome P450</fullName>
    </recommendedName>
</protein>
<reference evidence="10 11" key="1">
    <citation type="journal article" date="2021" name="Commun. Biol.">
        <title>The genome of Shorea leprosula (Dipterocarpaceae) highlights the ecological relevance of drought in aseasonal tropical rainforests.</title>
        <authorList>
            <person name="Ng K.K.S."/>
            <person name="Kobayashi M.J."/>
            <person name="Fawcett J.A."/>
            <person name="Hatakeyama M."/>
            <person name="Paape T."/>
            <person name="Ng C.H."/>
            <person name="Ang C.C."/>
            <person name="Tnah L.H."/>
            <person name="Lee C.T."/>
            <person name="Nishiyama T."/>
            <person name="Sese J."/>
            <person name="O'Brien M.J."/>
            <person name="Copetti D."/>
            <person name="Mohd Noor M.I."/>
            <person name="Ong R.C."/>
            <person name="Putra M."/>
            <person name="Sireger I.Z."/>
            <person name="Indrioko S."/>
            <person name="Kosugi Y."/>
            <person name="Izuno A."/>
            <person name="Isagi Y."/>
            <person name="Lee S.L."/>
            <person name="Shimizu K.K."/>
        </authorList>
    </citation>
    <scope>NUCLEOTIDE SEQUENCE [LARGE SCALE GENOMIC DNA]</scope>
    <source>
        <strain evidence="10">214</strain>
    </source>
</reference>
<evidence type="ECO:0000313" key="11">
    <source>
        <dbReference type="Proteomes" id="UP001054252"/>
    </source>
</evidence>
<dbReference type="InterPro" id="IPR001128">
    <property type="entry name" value="Cyt_P450"/>
</dbReference>
<proteinExistence type="inferred from homology"/>